<feature type="domain" description="HTH hxlR-type" evidence="4">
    <location>
        <begin position="20"/>
        <end position="119"/>
    </location>
</feature>
<keyword evidence="3" id="KW-0804">Transcription</keyword>
<dbReference type="InterPro" id="IPR036390">
    <property type="entry name" value="WH_DNA-bd_sf"/>
</dbReference>
<proteinExistence type="predicted"/>
<dbReference type="PROSITE" id="PS51118">
    <property type="entry name" value="HTH_HXLR"/>
    <property type="match status" value="1"/>
</dbReference>
<evidence type="ECO:0000259" key="4">
    <source>
        <dbReference type="PROSITE" id="PS51118"/>
    </source>
</evidence>
<protein>
    <submittedName>
        <fullName evidence="5">Putative HxlR family transcriptional regulator</fullName>
    </submittedName>
</protein>
<dbReference type="eggNOG" id="COG1733">
    <property type="taxonomic scope" value="Bacteria"/>
</dbReference>
<keyword evidence="2" id="KW-0238">DNA-binding</keyword>
<dbReference type="GO" id="GO:0003677">
    <property type="term" value="F:DNA binding"/>
    <property type="evidence" value="ECO:0007669"/>
    <property type="project" value="UniProtKB-KW"/>
</dbReference>
<keyword evidence="1" id="KW-0805">Transcription regulation</keyword>
<dbReference type="InterPro" id="IPR036388">
    <property type="entry name" value="WH-like_DNA-bd_sf"/>
</dbReference>
<dbReference type="Proteomes" id="UP000016568">
    <property type="component" value="Unassembled WGS sequence"/>
</dbReference>
<evidence type="ECO:0000313" key="5">
    <source>
        <dbReference type="EMBL" id="GAD50316.1"/>
    </source>
</evidence>
<evidence type="ECO:0000256" key="3">
    <source>
        <dbReference type="ARBA" id="ARBA00023163"/>
    </source>
</evidence>
<evidence type="ECO:0000256" key="2">
    <source>
        <dbReference type="ARBA" id="ARBA00023125"/>
    </source>
</evidence>
<keyword evidence="6" id="KW-1185">Reference proteome</keyword>
<dbReference type="KEGG" id="ntd:EGO55_03420"/>
<accession>U2YAC2</accession>
<dbReference type="AlphaFoldDB" id="U2YAC2"/>
<reference evidence="5 6" key="1">
    <citation type="submission" date="2013-09" db="EMBL/GenBank/DDBJ databases">
        <title>Whole genome shotgun sequence of Novosphingobium tardaugens NBRC 16725.</title>
        <authorList>
            <person name="Isaki S."/>
            <person name="Hosoyama A."/>
            <person name="Tsuchikane K."/>
            <person name="Katsumata H."/>
            <person name="Ando Y."/>
            <person name="Yamazaki S."/>
            <person name="Fujita N."/>
        </authorList>
    </citation>
    <scope>NUCLEOTIDE SEQUENCE [LARGE SCALE GENOMIC DNA]</scope>
    <source>
        <strain evidence="5 6">NBRC 16725</strain>
    </source>
</reference>
<dbReference type="RefSeq" id="WP_021691134.1">
    <property type="nucleotide sequence ID" value="NZ_BASZ01000008.1"/>
</dbReference>
<evidence type="ECO:0000313" key="6">
    <source>
        <dbReference type="Proteomes" id="UP000016568"/>
    </source>
</evidence>
<dbReference type="SUPFAM" id="SSF46785">
    <property type="entry name" value="Winged helix' DNA-binding domain"/>
    <property type="match status" value="1"/>
</dbReference>
<organism evidence="5 6">
    <name type="scientific">Caenibius tardaugens NBRC 16725</name>
    <dbReference type="NCBI Taxonomy" id="1219035"/>
    <lineage>
        <taxon>Bacteria</taxon>
        <taxon>Pseudomonadati</taxon>
        <taxon>Pseudomonadota</taxon>
        <taxon>Alphaproteobacteria</taxon>
        <taxon>Sphingomonadales</taxon>
        <taxon>Erythrobacteraceae</taxon>
        <taxon>Caenibius</taxon>
    </lineage>
</organism>
<dbReference type="PANTHER" id="PTHR33204:SF39">
    <property type="entry name" value="TRANSCRIPTIONAL REGULATORY PROTEIN"/>
    <property type="match status" value="1"/>
</dbReference>
<evidence type="ECO:0000256" key="1">
    <source>
        <dbReference type="ARBA" id="ARBA00023015"/>
    </source>
</evidence>
<dbReference type="Gene3D" id="1.10.10.10">
    <property type="entry name" value="Winged helix-like DNA-binding domain superfamily/Winged helix DNA-binding domain"/>
    <property type="match status" value="1"/>
</dbReference>
<dbReference type="EMBL" id="BASZ01000008">
    <property type="protein sequence ID" value="GAD50316.1"/>
    <property type="molecule type" value="Genomic_DNA"/>
</dbReference>
<dbReference type="PANTHER" id="PTHR33204">
    <property type="entry name" value="TRANSCRIPTIONAL REGULATOR, MARR FAMILY"/>
    <property type="match status" value="1"/>
</dbReference>
<name>U2YAC2_9SPHN</name>
<gene>
    <name evidence="5" type="ORF">NT2_08_01030</name>
</gene>
<comment type="caution">
    <text evidence="5">The sequence shown here is derived from an EMBL/GenBank/DDBJ whole genome shotgun (WGS) entry which is preliminary data.</text>
</comment>
<dbReference type="Pfam" id="PF01638">
    <property type="entry name" value="HxlR"/>
    <property type="match status" value="1"/>
</dbReference>
<sequence>MAPGNSEGTGIDGRNATRDCAAMRHVLERIGSKWTLIVVSVLHHGPRRFNQLRRELDGVSQRMLTLTLRNLERDGLISRTVFASVPPQVEYALTGLGQSLYGAAEGLLDWADAHSPEMDQARAAFDAGA</sequence>
<dbReference type="InterPro" id="IPR002577">
    <property type="entry name" value="HTH_HxlR"/>
</dbReference>
<dbReference type="OrthoDB" id="9800350at2"/>